<proteinExistence type="inferred from homology"/>
<dbReference type="PANTHER" id="PTHR33285">
    <property type="entry name" value="PHYTOSULFOKINES 3"/>
    <property type="match status" value="1"/>
</dbReference>
<evidence type="ECO:0000256" key="1">
    <source>
        <dbReference type="ARBA" id="ARBA00004613"/>
    </source>
</evidence>
<dbReference type="OrthoDB" id="1858282at2759"/>
<evidence type="ECO:0000313" key="11">
    <source>
        <dbReference type="Proteomes" id="UP000806378"/>
    </source>
</evidence>
<accession>A0A8T0CVJ0</accession>
<comment type="PTM">
    <text evidence="9">Sulfation is important for activity and for the binding to a putative membrane receptor.</text>
</comment>
<feature type="chain" id="PRO_5035965594" description="Phytosulfokine" evidence="9">
    <location>
        <begin position="26"/>
        <end position="77"/>
    </location>
</feature>
<dbReference type="Pfam" id="PF06404">
    <property type="entry name" value="PSK"/>
    <property type="match status" value="1"/>
</dbReference>
<dbReference type="PANTHER" id="PTHR33285:SF55">
    <property type="entry name" value="PHYTOSULFOKINES 3"/>
    <property type="match status" value="1"/>
</dbReference>
<comment type="caution">
    <text evidence="10">The sequence shown here is derived from an EMBL/GenBank/DDBJ whole genome shotgun (WGS) entry which is preliminary data.</text>
</comment>
<keyword evidence="5 9" id="KW-0765">Sulfation</keyword>
<evidence type="ECO:0000256" key="6">
    <source>
        <dbReference type="ARBA" id="ARBA00022729"/>
    </source>
</evidence>
<reference evidence="10" key="1">
    <citation type="submission" date="2020-05" db="EMBL/GenBank/DDBJ databases">
        <title>WGS assembly of Corymbia citriodora subspecies variegata.</title>
        <authorList>
            <person name="Barry K."/>
            <person name="Hundley H."/>
            <person name="Shu S."/>
            <person name="Jenkins J."/>
            <person name="Grimwood J."/>
            <person name="Baten A."/>
        </authorList>
    </citation>
    <scope>NUCLEOTIDE SEQUENCE</scope>
    <source>
        <strain evidence="10">CV2-018</strain>
    </source>
</reference>
<evidence type="ECO:0000313" key="10">
    <source>
        <dbReference type="EMBL" id="KAF7851601.1"/>
    </source>
</evidence>
<evidence type="ECO:0000256" key="4">
    <source>
        <dbReference type="ARBA" id="ARBA00022525"/>
    </source>
</evidence>
<dbReference type="Gramene" id="rna-gnl|WGS:JABURB|Cocit.L3484.1">
    <property type="protein sequence ID" value="cds-KAF7851601.1"/>
    <property type="gene ID" value="gene-BT93_L3484"/>
</dbReference>
<dbReference type="Proteomes" id="UP000806378">
    <property type="component" value="Unassembled WGS sequence"/>
</dbReference>
<dbReference type="GO" id="GO:0005576">
    <property type="term" value="C:extracellular region"/>
    <property type="evidence" value="ECO:0007669"/>
    <property type="project" value="UniProtKB-SubCell"/>
</dbReference>
<gene>
    <name evidence="10" type="ORF">BT93_L3484</name>
</gene>
<dbReference type="AlphaFoldDB" id="A0A8T0CVJ0"/>
<evidence type="ECO:0000256" key="8">
    <source>
        <dbReference type="ARBA" id="ARBA00023030"/>
    </source>
</evidence>
<comment type="subcellular location">
    <subcellularLocation>
        <location evidence="1 9">Secreted</location>
    </subcellularLocation>
</comment>
<organism evidence="10 11">
    <name type="scientific">Corymbia citriodora subsp. variegata</name>
    <dbReference type="NCBI Taxonomy" id="360336"/>
    <lineage>
        <taxon>Eukaryota</taxon>
        <taxon>Viridiplantae</taxon>
        <taxon>Streptophyta</taxon>
        <taxon>Embryophyta</taxon>
        <taxon>Tracheophyta</taxon>
        <taxon>Spermatophyta</taxon>
        <taxon>Magnoliopsida</taxon>
        <taxon>eudicotyledons</taxon>
        <taxon>Gunneridae</taxon>
        <taxon>Pentapetalae</taxon>
        <taxon>rosids</taxon>
        <taxon>malvids</taxon>
        <taxon>Myrtales</taxon>
        <taxon>Myrtaceae</taxon>
        <taxon>Myrtoideae</taxon>
        <taxon>Eucalypteae</taxon>
        <taxon>Corymbia</taxon>
    </lineage>
</organism>
<feature type="signal peptide" evidence="9">
    <location>
        <begin position="1"/>
        <end position="25"/>
    </location>
</feature>
<keyword evidence="11" id="KW-1185">Reference proteome</keyword>
<name>A0A8T0CVJ0_CORYI</name>
<evidence type="ECO:0000256" key="5">
    <source>
        <dbReference type="ARBA" id="ARBA00022641"/>
    </source>
</evidence>
<evidence type="ECO:0000256" key="2">
    <source>
        <dbReference type="ARBA" id="ARBA00010781"/>
    </source>
</evidence>
<keyword evidence="8 9" id="KW-0339">Growth factor</keyword>
<dbReference type="GO" id="GO:0008283">
    <property type="term" value="P:cell population proliferation"/>
    <property type="evidence" value="ECO:0007669"/>
    <property type="project" value="UniProtKB-UniRule"/>
</dbReference>
<keyword evidence="4 9" id="KW-0964">Secreted</keyword>
<dbReference type="InterPro" id="IPR009438">
    <property type="entry name" value="Phytosulfokine"/>
</dbReference>
<comment type="function">
    <text evidence="9">Promotes plant cell differentiation, organogenesis and somatic embryogenesis as well as cell proliferation.</text>
</comment>
<sequence length="77" mass="8138">MMSPRVKCLALLALLVVSSIAVSSAWRPDPAFHSAALATRSQPQVGVDCSSGGEEECLTRRTMEANIDYIYGGGPTP</sequence>
<keyword evidence="3 9" id="KW-0217">Developmental protein</keyword>
<protein>
    <recommendedName>
        <fullName evidence="9">Phytosulfokine</fullName>
    </recommendedName>
    <component>
        <recommendedName>
            <fullName evidence="9">Phytosulfokine-alpha</fullName>
            <shortName evidence="9">PSK-alpha</shortName>
            <shortName evidence="9">Phytosulfokine-a</shortName>
        </recommendedName>
    </component>
    <component>
        <recommendedName>
            <fullName evidence="9">Phytosulfokine-beta</fullName>
            <shortName evidence="9">PSK-beta</shortName>
            <shortName evidence="9">Phytosulfokine-b</shortName>
        </recommendedName>
    </component>
</protein>
<dbReference type="EMBL" id="MU089531">
    <property type="protein sequence ID" value="KAF7851601.1"/>
    <property type="molecule type" value="Genomic_DNA"/>
</dbReference>
<evidence type="ECO:0000256" key="3">
    <source>
        <dbReference type="ARBA" id="ARBA00022473"/>
    </source>
</evidence>
<dbReference type="GO" id="GO:0030154">
    <property type="term" value="P:cell differentiation"/>
    <property type="evidence" value="ECO:0007669"/>
    <property type="project" value="UniProtKB-UniRule"/>
</dbReference>
<keyword evidence="6 9" id="KW-0732">Signal</keyword>
<keyword evidence="7 9" id="KW-0221">Differentiation</keyword>
<comment type="PTM">
    <text evidence="9">PSK-alpha is produced by endopeptidase digestion. PSK-beta is produced from PSK-alpha by exopeptidase digestion.</text>
</comment>
<dbReference type="GO" id="GO:0008083">
    <property type="term" value="F:growth factor activity"/>
    <property type="evidence" value="ECO:0007669"/>
    <property type="project" value="UniProtKB-UniRule"/>
</dbReference>
<evidence type="ECO:0000256" key="9">
    <source>
        <dbReference type="RuleBase" id="RU368031"/>
    </source>
</evidence>
<comment type="similarity">
    <text evidence="2 9">Belongs to the phytosulfokine family.</text>
</comment>
<evidence type="ECO:0000256" key="7">
    <source>
        <dbReference type="ARBA" id="ARBA00022782"/>
    </source>
</evidence>